<dbReference type="Proteomes" id="UP000054498">
    <property type="component" value="Unassembled WGS sequence"/>
</dbReference>
<keyword evidence="4" id="KW-1185">Reference proteome</keyword>
<evidence type="ECO:0000256" key="1">
    <source>
        <dbReference type="SAM" id="Coils"/>
    </source>
</evidence>
<dbReference type="RefSeq" id="XP_013893144.1">
    <property type="nucleotide sequence ID" value="XM_014037690.1"/>
</dbReference>
<dbReference type="GeneID" id="25731339"/>
<keyword evidence="1" id="KW-0175">Coiled coil</keyword>
<protein>
    <submittedName>
        <fullName evidence="3">Uncharacterized protein</fullName>
    </submittedName>
</protein>
<name>A0A0D2LR30_9CHLO</name>
<evidence type="ECO:0000313" key="3">
    <source>
        <dbReference type="EMBL" id="KIY94124.1"/>
    </source>
</evidence>
<sequence length="225" mass="23237">MRCGRQPMDGEKKRAADFKASADETKRRLEAALREQRALVRRLGEAEAAGGGGAAAAAAANAAAAAARDAARRGEAEEEFWGEEAGRRFAAQQEELVALRERVAAQEEELERAASSAPTAATSAARYEAKISQLTAALSASEARLACGTPHPGGSGADGWPGGDAGVEAAVAEVAALRGRVAGLEGELAAARRGGGGDGRRSADAGVAEALRRELTRYQGWSRRL</sequence>
<feature type="region of interest" description="Disordered" evidence="2">
    <location>
        <begin position="1"/>
        <end position="24"/>
    </location>
</feature>
<reference evidence="3 4" key="1">
    <citation type="journal article" date="2013" name="BMC Genomics">
        <title>Reconstruction of the lipid metabolism for the microalga Monoraphidium neglectum from its genome sequence reveals characteristics suitable for biofuel production.</title>
        <authorList>
            <person name="Bogen C."/>
            <person name="Al-Dilaimi A."/>
            <person name="Albersmeier A."/>
            <person name="Wichmann J."/>
            <person name="Grundmann M."/>
            <person name="Rupp O."/>
            <person name="Lauersen K.J."/>
            <person name="Blifernez-Klassen O."/>
            <person name="Kalinowski J."/>
            <person name="Goesmann A."/>
            <person name="Mussgnug J.H."/>
            <person name="Kruse O."/>
        </authorList>
    </citation>
    <scope>NUCLEOTIDE SEQUENCE [LARGE SCALE GENOMIC DNA]</scope>
    <source>
        <strain evidence="3 4">SAG 48.87</strain>
    </source>
</reference>
<dbReference type="EMBL" id="KK104298">
    <property type="protein sequence ID" value="KIY94124.1"/>
    <property type="molecule type" value="Genomic_DNA"/>
</dbReference>
<dbReference type="STRING" id="145388.A0A0D2LR30"/>
<dbReference type="KEGG" id="mng:MNEG_13837"/>
<accession>A0A0D2LR30</accession>
<feature type="compositionally biased region" description="Basic and acidic residues" evidence="2">
    <location>
        <begin position="8"/>
        <end position="24"/>
    </location>
</feature>
<organism evidence="3 4">
    <name type="scientific">Monoraphidium neglectum</name>
    <dbReference type="NCBI Taxonomy" id="145388"/>
    <lineage>
        <taxon>Eukaryota</taxon>
        <taxon>Viridiplantae</taxon>
        <taxon>Chlorophyta</taxon>
        <taxon>core chlorophytes</taxon>
        <taxon>Chlorophyceae</taxon>
        <taxon>CS clade</taxon>
        <taxon>Sphaeropleales</taxon>
        <taxon>Selenastraceae</taxon>
        <taxon>Monoraphidium</taxon>
    </lineage>
</organism>
<gene>
    <name evidence="3" type="ORF">MNEG_13837</name>
</gene>
<proteinExistence type="predicted"/>
<feature type="coiled-coil region" evidence="1">
    <location>
        <begin position="89"/>
        <end position="187"/>
    </location>
</feature>
<feature type="compositionally biased region" description="Low complexity" evidence="2">
    <location>
        <begin position="55"/>
        <end position="68"/>
    </location>
</feature>
<evidence type="ECO:0000313" key="4">
    <source>
        <dbReference type="Proteomes" id="UP000054498"/>
    </source>
</evidence>
<evidence type="ECO:0000256" key="2">
    <source>
        <dbReference type="SAM" id="MobiDB-lite"/>
    </source>
</evidence>
<dbReference type="AlphaFoldDB" id="A0A0D2LR30"/>
<feature type="region of interest" description="Disordered" evidence="2">
    <location>
        <begin position="50"/>
        <end position="75"/>
    </location>
</feature>